<dbReference type="PIRSF" id="PIRSF005572">
    <property type="entry name" value="NifS"/>
    <property type="match status" value="1"/>
</dbReference>
<evidence type="ECO:0000313" key="16">
    <source>
        <dbReference type="Proteomes" id="UP000886845"/>
    </source>
</evidence>
<evidence type="ECO:0000256" key="8">
    <source>
        <dbReference type="ARBA" id="ARBA00022898"/>
    </source>
</evidence>
<comment type="caution">
    <text evidence="15">The sequence shown here is derived from an EMBL/GenBank/DDBJ whole genome shotgun (WGS) entry which is preliminary data.</text>
</comment>
<comment type="catalytic activity">
    <reaction evidence="11 13">
        <text>(sulfur carrier)-H + L-cysteine = (sulfur carrier)-SH + L-alanine</text>
        <dbReference type="Rhea" id="RHEA:43892"/>
        <dbReference type="Rhea" id="RHEA-COMP:14737"/>
        <dbReference type="Rhea" id="RHEA-COMP:14739"/>
        <dbReference type="ChEBI" id="CHEBI:29917"/>
        <dbReference type="ChEBI" id="CHEBI:35235"/>
        <dbReference type="ChEBI" id="CHEBI:57972"/>
        <dbReference type="ChEBI" id="CHEBI:64428"/>
        <dbReference type="EC" id="2.8.1.7"/>
    </reaction>
</comment>
<dbReference type="PANTHER" id="PTHR11601">
    <property type="entry name" value="CYSTEINE DESULFURYLASE FAMILY MEMBER"/>
    <property type="match status" value="1"/>
</dbReference>
<comment type="function">
    <text evidence="2">Catalyzes the removal of elemental sulfur atoms from cysteine to produce alanine. Seems to participate in the biosynthesis of the nitrogenase metalloclusters by providing the inorganic sulfur required for the Fe-S core formation.</text>
</comment>
<dbReference type="GO" id="GO:0051536">
    <property type="term" value="F:iron-sulfur cluster binding"/>
    <property type="evidence" value="ECO:0007669"/>
    <property type="project" value="UniProtKB-KW"/>
</dbReference>
<dbReference type="AlphaFoldDB" id="A0A9D1T2T0"/>
<dbReference type="PANTHER" id="PTHR11601:SF34">
    <property type="entry name" value="CYSTEINE DESULFURASE"/>
    <property type="match status" value="1"/>
</dbReference>
<dbReference type="NCBIfam" id="TIGR03402">
    <property type="entry name" value="FeS_nifS"/>
    <property type="match status" value="1"/>
</dbReference>
<dbReference type="InterPro" id="IPR020578">
    <property type="entry name" value="Aminotrans_V_PyrdxlP_BS"/>
</dbReference>
<comment type="cofactor">
    <cofactor evidence="1 12">
        <name>pyridoxal 5'-phosphate</name>
        <dbReference type="ChEBI" id="CHEBI:597326"/>
    </cofactor>
</comment>
<sequence length="392" mass="41892">MSETPLVYLDNNATTRPAPEVVEAMLPFLTEQWGNPSSMHAFGGRVAKPVAEARERVAAFLNAERPEEVVFEGCATEADNHALFGVAAAWGRPGTIITSRVEHPAILGPCLRLREMGHTVVEIGVDGEGRFDLEAYEAALAAHPGPKLVSVMWANNETGVLFPIKRIAELGKAAGATVHTDAVQAAGKAPLDVREVPVDLLSIAGHKMHAPKGIGVLYVRRGTRIKPFVIGGHQERGRRGGTENVPYIVGLAKACELSVAALTDGTEGRIRRLRDKLQAGLLATCPDSRVNGGGAERVSNTLNISFEYIEGESVLYHLSDLGICASSGSACAAGSLEPSHVIRAMGVPFTAVHGSIRFSLSRYTTEAEIDYVLKHCPEVVAEMRAISPFVKH</sequence>
<dbReference type="InterPro" id="IPR015422">
    <property type="entry name" value="PyrdxlP-dep_Trfase_small"/>
</dbReference>
<dbReference type="Gene3D" id="1.10.260.50">
    <property type="match status" value="1"/>
</dbReference>
<evidence type="ECO:0000256" key="6">
    <source>
        <dbReference type="ARBA" id="ARBA00022679"/>
    </source>
</evidence>
<evidence type="ECO:0000256" key="10">
    <source>
        <dbReference type="ARBA" id="ARBA00023014"/>
    </source>
</evidence>
<dbReference type="SUPFAM" id="SSF53383">
    <property type="entry name" value="PLP-dependent transferases"/>
    <property type="match status" value="1"/>
</dbReference>
<evidence type="ECO:0000256" key="5">
    <source>
        <dbReference type="ARBA" id="ARBA00012239"/>
    </source>
</evidence>
<dbReference type="GO" id="GO:0046872">
    <property type="term" value="F:metal ion binding"/>
    <property type="evidence" value="ECO:0007669"/>
    <property type="project" value="UniProtKB-KW"/>
</dbReference>
<comment type="similarity">
    <text evidence="3 13">Belongs to the class-V pyridoxal-phosphate-dependent aminotransferase family. NifS/IscS subfamily.</text>
</comment>
<evidence type="ECO:0000256" key="4">
    <source>
        <dbReference type="ARBA" id="ARBA00011738"/>
    </source>
</evidence>
<evidence type="ECO:0000256" key="7">
    <source>
        <dbReference type="ARBA" id="ARBA00022723"/>
    </source>
</evidence>
<dbReference type="Gene3D" id="3.40.640.10">
    <property type="entry name" value="Type I PLP-dependent aspartate aminotransferase-like (Major domain)"/>
    <property type="match status" value="1"/>
</dbReference>
<dbReference type="InterPro" id="IPR015424">
    <property type="entry name" value="PyrdxlP-dep_Trfase"/>
</dbReference>
<gene>
    <name evidence="15" type="primary">nifS</name>
    <name evidence="15" type="ORF">IAC79_02575</name>
</gene>
<evidence type="ECO:0000256" key="1">
    <source>
        <dbReference type="ARBA" id="ARBA00001933"/>
    </source>
</evidence>
<dbReference type="Gene3D" id="3.90.1150.10">
    <property type="entry name" value="Aspartate Aminotransferase, domain 1"/>
    <property type="match status" value="1"/>
</dbReference>
<keyword evidence="10 13" id="KW-0411">Iron-sulfur</keyword>
<dbReference type="GO" id="GO:0006520">
    <property type="term" value="P:amino acid metabolic process"/>
    <property type="evidence" value="ECO:0007669"/>
    <property type="project" value="InterPro"/>
</dbReference>
<name>A0A9D1T2T0_9BACT</name>
<protein>
    <recommendedName>
        <fullName evidence="5 13">Cysteine desulfurase</fullName>
        <ecNumber evidence="5 13">2.8.1.7</ecNumber>
    </recommendedName>
    <alternativeName>
        <fullName evidence="13">Nitrogenase metalloclusters biosynthesis protein NifS</fullName>
    </alternativeName>
</protein>
<dbReference type="InterPro" id="IPR016454">
    <property type="entry name" value="Cysteine_dSase"/>
</dbReference>
<evidence type="ECO:0000256" key="9">
    <source>
        <dbReference type="ARBA" id="ARBA00023004"/>
    </source>
</evidence>
<keyword evidence="6 13" id="KW-0808">Transferase</keyword>
<dbReference type="PROSITE" id="PS00595">
    <property type="entry name" value="AA_TRANSFER_CLASS_5"/>
    <property type="match status" value="1"/>
</dbReference>
<evidence type="ECO:0000256" key="12">
    <source>
        <dbReference type="RuleBase" id="RU004504"/>
    </source>
</evidence>
<evidence type="ECO:0000313" key="15">
    <source>
        <dbReference type="EMBL" id="HIV08984.1"/>
    </source>
</evidence>
<evidence type="ECO:0000256" key="3">
    <source>
        <dbReference type="ARBA" id="ARBA00006490"/>
    </source>
</evidence>
<dbReference type="EC" id="2.8.1.7" evidence="5 13"/>
<evidence type="ECO:0000256" key="11">
    <source>
        <dbReference type="ARBA" id="ARBA00050776"/>
    </source>
</evidence>
<keyword evidence="9 13" id="KW-0408">Iron</keyword>
<comment type="subunit">
    <text evidence="4">Homodimer.</text>
</comment>
<evidence type="ECO:0000259" key="14">
    <source>
        <dbReference type="Pfam" id="PF00266"/>
    </source>
</evidence>
<keyword evidence="8 13" id="KW-0663">Pyridoxal phosphate</keyword>
<proteinExistence type="inferred from homology"/>
<evidence type="ECO:0000256" key="13">
    <source>
        <dbReference type="RuleBase" id="RU364075"/>
    </source>
</evidence>
<dbReference type="Proteomes" id="UP000886845">
    <property type="component" value="Unassembled WGS sequence"/>
</dbReference>
<reference evidence="15" key="2">
    <citation type="journal article" date="2021" name="PeerJ">
        <title>Extensive microbial diversity within the chicken gut microbiome revealed by metagenomics and culture.</title>
        <authorList>
            <person name="Gilroy R."/>
            <person name="Ravi A."/>
            <person name="Getino M."/>
            <person name="Pursley I."/>
            <person name="Horton D.L."/>
            <person name="Alikhan N.F."/>
            <person name="Baker D."/>
            <person name="Gharbi K."/>
            <person name="Hall N."/>
            <person name="Watson M."/>
            <person name="Adriaenssens E.M."/>
            <person name="Foster-Nyarko E."/>
            <person name="Jarju S."/>
            <person name="Secka A."/>
            <person name="Antonio M."/>
            <person name="Oren A."/>
            <person name="Chaudhuri R.R."/>
            <person name="La Ragione R."/>
            <person name="Hildebrand F."/>
            <person name="Pallen M.J."/>
        </authorList>
    </citation>
    <scope>NUCLEOTIDE SEQUENCE</scope>
    <source>
        <strain evidence="15">35461</strain>
    </source>
</reference>
<organism evidence="15 16">
    <name type="scientific">Candidatus Spyradenecus faecavium</name>
    <dbReference type="NCBI Taxonomy" id="2840947"/>
    <lineage>
        <taxon>Bacteria</taxon>
        <taxon>Pseudomonadati</taxon>
        <taxon>Lentisphaerota</taxon>
        <taxon>Lentisphaeria</taxon>
        <taxon>Lentisphaerales</taxon>
        <taxon>Lentisphaeraceae</taxon>
        <taxon>Lentisphaeraceae incertae sedis</taxon>
        <taxon>Candidatus Spyradenecus</taxon>
    </lineage>
</organism>
<keyword evidence="7 13" id="KW-0479">Metal-binding</keyword>
<dbReference type="EMBL" id="DVOR01000082">
    <property type="protein sequence ID" value="HIV08984.1"/>
    <property type="molecule type" value="Genomic_DNA"/>
</dbReference>
<reference evidence="15" key="1">
    <citation type="submission" date="2020-10" db="EMBL/GenBank/DDBJ databases">
        <authorList>
            <person name="Gilroy R."/>
        </authorList>
    </citation>
    <scope>NUCLEOTIDE SEQUENCE</scope>
    <source>
        <strain evidence="15">35461</strain>
    </source>
</reference>
<evidence type="ECO:0000256" key="2">
    <source>
        <dbReference type="ARBA" id="ARBA00003120"/>
    </source>
</evidence>
<dbReference type="InterPro" id="IPR015421">
    <property type="entry name" value="PyrdxlP-dep_Trfase_major"/>
</dbReference>
<dbReference type="GO" id="GO:0031071">
    <property type="term" value="F:cysteine desulfurase activity"/>
    <property type="evidence" value="ECO:0007669"/>
    <property type="project" value="UniProtKB-EC"/>
</dbReference>
<feature type="domain" description="Aminotransferase class V" evidence="14">
    <location>
        <begin position="7"/>
        <end position="372"/>
    </location>
</feature>
<dbReference type="Pfam" id="PF00266">
    <property type="entry name" value="Aminotran_5"/>
    <property type="match status" value="1"/>
</dbReference>
<accession>A0A9D1T2T0</accession>
<dbReference type="InterPro" id="IPR000192">
    <property type="entry name" value="Aminotrans_V_dom"/>
</dbReference>
<dbReference type="InterPro" id="IPR017772">
    <property type="entry name" value="Cys_deSase_NifS_bac/arc"/>
</dbReference>
<dbReference type="GO" id="GO:0030170">
    <property type="term" value="F:pyridoxal phosphate binding"/>
    <property type="evidence" value="ECO:0007669"/>
    <property type="project" value="InterPro"/>
</dbReference>